<keyword evidence="2 5" id="KW-0540">Nuclease</keyword>
<comment type="subcellular location">
    <subcellularLocation>
        <location evidence="5 6">Cytoplasm</location>
    </subcellularLocation>
</comment>
<feature type="coiled-coil region" evidence="7">
    <location>
        <begin position="311"/>
        <end position="338"/>
    </location>
</feature>
<protein>
    <recommendedName>
        <fullName evidence="5">Exodeoxyribonuclease 7 large subunit</fullName>
        <ecNumber evidence="5">3.1.11.6</ecNumber>
    </recommendedName>
    <alternativeName>
        <fullName evidence="5">Exodeoxyribonuclease VII large subunit</fullName>
        <shortName evidence="5">Exonuclease VII large subunit</shortName>
    </alternativeName>
</protein>
<dbReference type="PANTHER" id="PTHR30008">
    <property type="entry name" value="EXODEOXYRIBONUCLEASE 7 LARGE SUBUNIT"/>
    <property type="match status" value="1"/>
</dbReference>
<evidence type="ECO:0000256" key="3">
    <source>
        <dbReference type="ARBA" id="ARBA00022801"/>
    </source>
</evidence>
<dbReference type="EMBL" id="CP001087">
    <property type="protein sequence ID" value="ACN15659.1"/>
    <property type="molecule type" value="Genomic_DNA"/>
</dbReference>
<dbReference type="eggNOG" id="COG1570">
    <property type="taxonomic scope" value="Bacteria"/>
</dbReference>
<comment type="subunit">
    <text evidence="5">Heterooligomer composed of large and small subunits.</text>
</comment>
<dbReference type="InterPro" id="IPR003753">
    <property type="entry name" value="Exonuc_VII_L"/>
</dbReference>
<keyword evidence="1 5" id="KW-0963">Cytoplasm</keyword>
<dbReference type="Pfam" id="PF13742">
    <property type="entry name" value="tRNA_anti_2"/>
    <property type="match status" value="1"/>
</dbReference>
<dbReference type="AlphaFoldDB" id="C0QH10"/>
<dbReference type="GO" id="GO:0009318">
    <property type="term" value="C:exodeoxyribonuclease VII complex"/>
    <property type="evidence" value="ECO:0007669"/>
    <property type="project" value="UniProtKB-UniRule"/>
</dbReference>
<dbReference type="OrthoDB" id="9802795at2"/>
<evidence type="ECO:0000256" key="5">
    <source>
        <dbReference type="HAMAP-Rule" id="MF_00378"/>
    </source>
</evidence>
<dbReference type="InterPro" id="IPR020579">
    <property type="entry name" value="Exonuc_VII_lsu_C"/>
</dbReference>
<evidence type="ECO:0000313" key="11">
    <source>
        <dbReference type="Proteomes" id="UP000000442"/>
    </source>
</evidence>
<gene>
    <name evidence="5 10" type="primary">xseA</name>
    <name evidence="10" type="ordered locus">HRM2_25650</name>
</gene>
<dbReference type="GO" id="GO:0005737">
    <property type="term" value="C:cytoplasm"/>
    <property type="evidence" value="ECO:0007669"/>
    <property type="project" value="UniProtKB-SubCell"/>
</dbReference>
<dbReference type="STRING" id="177437.HRM2_25650"/>
<dbReference type="InterPro" id="IPR025824">
    <property type="entry name" value="OB-fold_nuc-bd_dom"/>
</dbReference>
<dbReference type="Proteomes" id="UP000000442">
    <property type="component" value="Chromosome"/>
</dbReference>
<feature type="domain" description="Exonuclease VII large subunit C-terminal" evidence="8">
    <location>
        <begin position="127"/>
        <end position="440"/>
    </location>
</feature>
<dbReference type="KEGG" id="dat:HRM2_25650"/>
<dbReference type="HAMAP" id="MF_00378">
    <property type="entry name" value="Exonuc_7_L"/>
    <property type="match status" value="1"/>
</dbReference>
<dbReference type="NCBIfam" id="TIGR00237">
    <property type="entry name" value="xseA"/>
    <property type="match status" value="1"/>
</dbReference>
<keyword evidence="3 5" id="KW-0378">Hydrolase</keyword>
<name>C0QH10_DESAH</name>
<comment type="similarity">
    <text evidence="5 6">Belongs to the XseA family.</text>
</comment>
<evidence type="ECO:0000256" key="7">
    <source>
        <dbReference type="SAM" id="Coils"/>
    </source>
</evidence>
<evidence type="ECO:0000313" key="10">
    <source>
        <dbReference type="EMBL" id="ACN15659.1"/>
    </source>
</evidence>
<keyword evidence="7" id="KW-0175">Coiled coil</keyword>
<evidence type="ECO:0000256" key="4">
    <source>
        <dbReference type="ARBA" id="ARBA00022839"/>
    </source>
</evidence>
<dbReference type="EC" id="3.1.11.6" evidence="5"/>
<dbReference type="HOGENOM" id="CLU_023625_3_1_7"/>
<evidence type="ECO:0000259" key="8">
    <source>
        <dbReference type="Pfam" id="PF02601"/>
    </source>
</evidence>
<accession>C0QH10</accession>
<dbReference type="Pfam" id="PF02601">
    <property type="entry name" value="Exonuc_VII_L"/>
    <property type="match status" value="1"/>
</dbReference>
<dbReference type="GO" id="GO:0006308">
    <property type="term" value="P:DNA catabolic process"/>
    <property type="evidence" value="ECO:0007669"/>
    <property type="project" value="UniProtKB-UniRule"/>
</dbReference>
<evidence type="ECO:0000256" key="6">
    <source>
        <dbReference type="RuleBase" id="RU004355"/>
    </source>
</evidence>
<dbReference type="PANTHER" id="PTHR30008:SF0">
    <property type="entry name" value="EXODEOXYRIBONUCLEASE 7 LARGE SUBUNIT"/>
    <property type="match status" value="1"/>
</dbReference>
<keyword evidence="4 5" id="KW-0269">Exonuclease</keyword>
<evidence type="ECO:0000256" key="1">
    <source>
        <dbReference type="ARBA" id="ARBA00022490"/>
    </source>
</evidence>
<sequence length="452" mass="50522">MAQANNFRQIFTVSKLTREIKTLIEERFTLVWITGEISNLSLPASGHAYFSLKDSNAVISGVIFRNQLRRLGFKPENGMKIIGMGRLSLYEPRGSYQLIFEHMEPSGTGALQAAFEQLKHKLALEGLFDEDRKQRLPFLPERISIVTSPTGAVIQDIINVSKRRFSNIPLEIVPVKVQGEGADLEIAKAIALINQRAVSDLIIVARGGGSLEDLVAFNSETVARAVFESAIPIISAVGHETDFTITDFAADVRAPTPSAAAELALPEKSALFSRLTDLRAFLVRTIVQRQALIRERIMELTARLKDPKRAVDDLRFKLEDLESRMTGLIEKRTAACRERLDWFTHALFANSPERQVKKERENINTRVTQLVAAITTTLEGRRGRTKELTARLEALSPMGVLDRGYSITRTLPEKTVLMDSTGIEIDKTVEVILARGRLYCQVKKINGKEKNI</sequence>
<dbReference type="GO" id="GO:0008855">
    <property type="term" value="F:exodeoxyribonuclease VII activity"/>
    <property type="evidence" value="ECO:0007669"/>
    <property type="project" value="UniProtKB-UniRule"/>
</dbReference>
<evidence type="ECO:0000259" key="9">
    <source>
        <dbReference type="Pfam" id="PF13742"/>
    </source>
</evidence>
<dbReference type="CDD" id="cd04489">
    <property type="entry name" value="ExoVII_LU_OBF"/>
    <property type="match status" value="1"/>
</dbReference>
<reference evidence="10 11" key="1">
    <citation type="journal article" date="2009" name="Environ. Microbiol.">
        <title>Genome sequence of Desulfobacterium autotrophicum HRM2, a marine sulfate reducer oxidizing organic carbon completely to carbon dioxide.</title>
        <authorList>
            <person name="Strittmatter A.W."/>
            <person name="Liesegang H."/>
            <person name="Rabus R."/>
            <person name="Decker I."/>
            <person name="Amann J."/>
            <person name="Andres S."/>
            <person name="Henne A."/>
            <person name="Fricke W.F."/>
            <person name="Martinez-Arias R."/>
            <person name="Bartels D."/>
            <person name="Goesmann A."/>
            <person name="Krause L."/>
            <person name="Puehler A."/>
            <person name="Klenk H.P."/>
            <person name="Richter M."/>
            <person name="Schuler M."/>
            <person name="Gloeckner F.O."/>
            <person name="Meyerdierks A."/>
            <person name="Gottschalk G."/>
            <person name="Amann R."/>
        </authorList>
    </citation>
    <scope>NUCLEOTIDE SEQUENCE [LARGE SCALE GENOMIC DNA]</scope>
    <source>
        <strain evidence="11">ATCC 43914 / DSM 3382 / HRM2</strain>
    </source>
</reference>
<proteinExistence type="inferred from homology"/>
<keyword evidence="11" id="KW-1185">Reference proteome</keyword>
<dbReference type="GO" id="GO:0003676">
    <property type="term" value="F:nucleic acid binding"/>
    <property type="evidence" value="ECO:0007669"/>
    <property type="project" value="InterPro"/>
</dbReference>
<organism evidence="10 11">
    <name type="scientific">Desulforapulum autotrophicum (strain ATCC 43914 / DSM 3382 / VKM B-1955 / HRM2)</name>
    <name type="common">Desulfobacterium autotrophicum</name>
    <dbReference type="NCBI Taxonomy" id="177437"/>
    <lineage>
        <taxon>Bacteria</taxon>
        <taxon>Pseudomonadati</taxon>
        <taxon>Thermodesulfobacteriota</taxon>
        <taxon>Desulfobacteria</taxon>
        <taxon>Desulfobacterales</taxon>
        <taxon>Desulfobacteraceae</taxon>
        <taxon>Desulforapulum</taxon>
    </lineage>
</organism>
<comment type="catalytic activity">
    <reaction evidence="5 6">
        <text>Exonucleolytic cleavage in either 5'- to 3'- or 3'- to 5'-direction to yield nucleoside 5'-phosphates.</text>
        <dbReference type="EC" id="3.1.11.6"/>
    </reaction>
</comment>
<dbReference type="RefSeq" id="WP_015904423.1">
    <property type="nucleotide sequence ID" value="NC_012108.1"/>
</dbReference>
<comment type="function">
    <text evidence="5">Bidirectionally degrades single-stranded DNA into large acid-insoluble oligonucleotides, which are then degraded further into small acid-soluble oligonucleotides.</text>
</comment>
<evidence type="ECO:0000256" key="2">
    <source>
        <dbReference type="ARBA" id="ARBA00022722"/>
    </source>
</evidence>
<feature type="domain" description="OB-fold nucleic acid binding" evidence="9">
    <location>
        <begin position="11"/>
        <end position="104"/>
    </location>
</feature>